<dbReference type="Proteomes" id="UP000006431">
    <property type="component" value="Unassembled WGS sequence"/>
</dbReference>
<accession>B6BIC9</accession>
<organism evidence="3 4">
    <name type="scientific">Sulfurimonas gotlandica (strain DSM 19862 / JCM 16533 / GD1)</name>
    <dbReference type="NCBI Taxonomy" id="929558"/>
    <lineage>
        <taxon>Bacteria</taxon>
        <taxon>Pseudomonadati</taxon>
        <taxon>Campylobacterota</taxon>
        <taxon>Epsilonproteobacteria</taxon>
        <taxon>Campylobacterales</taxon>
        <taxon>Sulfurimonadaceae</taxon>
        <taxon>Sulfurimonas</taxon>
    </lineage>
</organism>
<name>B6BIC9_SULGG</name>
<dbReference type="SUPFAM" id="SSF56935">
    <property type="entry name" value="Porins"/>
    <property type="match status" value="1"/>
</dbReference>
<dbReference type="OrthoDB" id="7056944at2"/>
<evidence type="ECO:0000313" key="3">
    <source>
        <dbReference type="EMBL" id="EHP30282.1"/>
    </source>
</evidence>
<dbReference type="EMBL" id="AFRZ01000001">
    <property type="protein sequence ID" value="EHP30282.1"/>
    <property type="molecule type" value="Genomic_DNA"/>
</dbReference>
<dbReference type="InterPro" id="IPR027385">
    <property type="entry name" value="Beta-barrel_OMP"/>
</dbReference>
<dbReference type="Pfam" id="PF13505">
    <property type="entry name" value="OMP_b-brl"/>
    <property type="match status" value="1"/>
</dbReference>
<dbReference type="STRING" id="929558.SMGD1_1759"/>
<keyword evidence="4" id="KW-1185">Reference proteome</keyword>
<protein>
    <recommendedName>
        <fullName evidence="2">Outer membrane protein beta-barrel domain-containing protein</fullName>
    </recommendedName>
</protein>
<dbReference type="AlphaFoldDB" id="B6BIC9"/>
<dbReference type="RefSeq" id="WP_008335302.1">
    <property type="nucleotide sequence ID" value="NZ_AFRZ01000001.1"/>
</dbReference>
<evidence type="ECO:0000313" key="4">
    <source>
        <dbReference type="Proteomes" id="UP000006431"/>
    </source>
</evidence>
<evidence type="ECO:0000256" key="1">
    <source>
        <dbReference type="ARBA" id="ARBA00022729"/>
    </source>
</evidence>
<dbReference type="HOGENOM" id="CLU_911001_0_0_7"/>
<comment type="caution">
    <text evidence="3">The sequence shown here is derived from an EMBL/GenBank/DDBJ whole genome shotgun (WGS) entry which is preliminary data.</text>
</comment>
<gene>
    <name evidence="3" type="ORF">SMGD1_1759</name>
</gene>
<feature type="domain" description="Outer membrane protein beta-barrel" evidence="2">
    <location>
        <begin position="8"/>
        <end position="247"/>
    </location>
</feature>
<sequence>MNKINLLLLLLLLGVSLSADVKDKWKINIGTMFVTDFETDMQLSPKNIPLALRINTKDQLDMKTDTNVFRLDGYYRFTDSHSIDFTYFSVKSNGYKSINEDIIWDNKTISAGARIDSFFNMDIYKLNYGYSFYHNEKVELLVSAGLHITTLDIGIAAQGTIDGVSSQAYSSSGGATLPLPVFGFKGEYTIIDKKLFVNYKADYLFIEFDDYKGSLVTSALGFEYRFMENVGVGIGYNINKIIIEADDGAKKFEVENTLSGAMLYFTYIY</sequence>
<dbReference type="eggNOG" id="COG3637">
    <property type="taxonomic scope" value="Bacteria"/>
</dbReference>
<dbReference type="PATRIC" id="fig|929558.5.peg.1753"/>
<keyword evidence="1" id="KW-0732">Signal</keyword>
<reference evidence="3 4" key="1">
    <citation type="journal article" date="2012" name="Proc. Natl. Acad. Sci. U.S.A.">
        <title>Genome and physiology of a model Epsilonproteobacterium responsible for sulfide detoxification in marine oxygen depletion zones.</title>
        <authorList>
            <person name="Grote J."/>
            <person name="Schott T."/>
            <person name="Bruckner C.G."/>
            <person name="Glockner F.O."/>
            <person name="Jost G."/>
            <person name="Teeling H."/>
            <person name="Labrenz M."/>
            <person name="Jurgens K."/>
        </authorList>
    </citation>
    <scope>NUCLEOTIDE SEQUENCE [LARGE SCALE GENOMIC DNA]</scope>
    <source>
        <strain evidence="3 4">GD1</strain>
    </source>
</reference>
<evidence type="ECO:0000259" key="2">
    <source>
        <dbReference type="Pfam" id="PF13505"/>
    </source>
</evidence>
<proteinExistence type="predicted"/>
<accession>H1FVG9</accession>